<evidence type="ECO:0000313" key="4">
    <source>
        <dbReference type="EMBL" id="MXN16772.1"/>
    </source>
</evidence>
<dbReference type="EMBL" id="WUMU01000003">
    <property type="protein sequence ID" value="MXN16772.1"/>
    <property type="molecule type" value="Genomic_DNA"/>
</dbReference>
<feature type="coiled-coil region" evidence="1">
    <location>
        <begin position="271"/>
        <end position="361"/>
    </location>
</feature>
<accession>A0A6L7FZB4</accession>
<proteinExistence type="predicted"/>
<name>A0A6L7FZB4_9RHOB</name>
<comment type="caution">
    <text evidence="4">The sequence shown here is derived from an EMBL/GenBank/DDBJ whole genome shotgun (WGS) entry which is preliminary data.</text>
</comment>
<dbReference type="Pfam" id="PF06791">
    <property type="entry name" value="TMP_2"/>
    <property type="match status" value="1"/>
</dbReference>
<dbReference type="Gene3D" id="1.10.530.10">
    <property type="match status" value="1"/>
</dbReference>
<dbReference type="AlphaFoldDB" id="A0A6L7FZB4"/>
<evidence type="ECO:0000256" key="1">
    <source>
        <dbReference type="SAM" id="Coils"/>
    </source>
</evidence>
<evidence type="ECO:0008006" key="6">
    <source>
        <dbReference type="Google" id="ProtNLM"/>
    </source>
</evidence>
<organism evidence="4 5">
    <name type="scientific">Pseudooceanicola albus</name>
    <dbReference type="NCBI Taxonomy" id="2692189"/>
    <lineage>
        <taxon>Bacteria</taxon>
        <taxon>Pseudomonadati</taxon>
        <taxon>Pseudomonadota</taxon>
        <taxon>Alphaproteobacteria</taxon>
        <taxon>Rhodobacterales</taxon>
        <taxon>Paracoccaceae</taxon>
        <taxon>Pseudooceanicola</taxon>
    </lineage>
</organism>
<sequence>MGQFSMEITRAPGSVLGGNQQNDVFQSLLLGMPPQQVLLQQGPQITQIYGGVGKTFKALTSVLTPLNVSLGVGAVAVVALGAAYTSYLRSTKEVKTASRGIGLAVAGTASEMTAAAQAGAAAAGISVSAARMMQAQFLRTGKIGSENFEALIGLSKDFATTLGIESDAAGQALAEMFSDPAQAADELYNRYGLIDGATARLAQTLAAQNRLSEAQAVLLDALPARLVHAADATTAFGRAWEAVATGASNAFNWVGKTIDRAIDGPSLDEQIQQAEKDLAIQENNARRKAEGFRVRTPDVAGARARLDALLEQRRLLEDAQKKRAEEQKGAAAYGIAQDSDANATARRQEELRNRLEALRQGQNAPGLDATQRESIARAIEATSTALDGLNTKREREAELARIEIQLQNERNPLVRADLEARRTRLELADQELTEAERTRRAEAARTREIESAIAAGQTQAADMRAETELRAKLTVQIASGAITAEDANRLLQEELTLRPLVAAAAQAEGEEKARLEGVILSLREAYASAAQANRAADQAAAFQDYLRGQSEKLQMLRVEAALIGQSEAVRQRALALAEAEQKITELRLDRNSDAANQIRAQSEAYADQTRELQKQIEAFNDLRSAGEDAVDGVIDSLLKGDVGGALDSLSEDILSTFSEIAIKNPAKNALFGTDYATLPEMGGLLGIWNTFTGGKTTAIPGLSSGTIGAQMMQVSAGTVVINGSVTGGLGAAPAVAGFAANSDTAGGDVAQQAWNYFAAKGLKPHQIAGILGNISAESGFDASAIGDGGTSFGLFQHHGSRGAGLLTSLGGVGQLGNVQGQLDYVWKELLGSENGVLQKLRAAPDVASATNAFLGFERPAGWSSATPEASAGFASRMNAAESALAKFGATTGTAQAELGTLGQGFGSLGDALASAFTGGTSSVGAGGLVQSLASFAGSALGLPGFSGGGETGGSDPSRVAGVVHEQEFVFDAAATARIGPKNLEALRRGSLRGFRTGGYVSALPASGTTGAATGGAGGSGSAATSVTVNNYSGQEVVTEHGTDAEGQPQITMTIGQQVANAVSQRGNPLRKTMQSEFSMRPRMRNRG</sequence>
<evidence type="ECO:0000259" key="3">
    <source>
        <dbReference type="Pfam" id="PF18013"/>
    </source>
</evidence>
<dbReference type="Pfam" id="PF18013">
    <property type="entry name" value="Phage_lysozyme2"/>
    <property type="match status" value="1"/>
</dbReference>
<dbReference type="InterPro" id="IPR041219">
    <property type="entry name" value="Phage_lysozyme2"/>
</dbReference>
<feature type="coiled-coil region" evidence="1">
    <location>
        <begin position="415"/>
        <end position="445"/>
    </location>
</feature>
<dbReference type="InterPro" id="IPR009628">
    <property type="entry name" value="Phage_tape_measure_N"/>
</dbReference>
<evidence type="ECO:0000259" key="2">
    <source>
        <dbReference type="Pfam" id="PF06791"/>
    </source>
</evidence>
<keyword evidence="5" id="KW-1185">Reference proteome</keyword>
<protein>
    <recommendedName>
        <fullName evidence="6">Phage tail lysozyme domain-containing protein</fullName>
    </recommendedName>
</protein>
<keyword evidence="1" id="KW-0175">Coiled coil</keyword>
<reference evidence="4 5" key="1">
    <citation type="submission" date="2019-12" db="EMBL/GenBank/DDBJ databases">
        <authorList>
            <person name="Li M."/>
        </authorList>
    </citation>
    <scope>NUCLEOTIDE SEQUENCE [LARGE SCALE GENOMIC DNA]</scope>
    <source>
        <strain evidence="4 5">GBMRC 2024</strain>
    </source>
</reference>
<feature type="coiled-coil region" evidence="1">
    <location>
        <begin position="576"/>
        <end position="615"/>
    </location>
</feature>
<feature type="domain" description="Bacteriophage tail tape measure N-terminal" evidence="2">
    <location>
        <begin position="19"/>
        <end position="199"/>
    </location>
</feature>
<evidence type="ECO:0000313" key="5">
    <source>
        <dbReference type="Proteomes" id="UP000477911"/>
    </source>
</evidence>
<feature type="domain" description="Phage tail lysozyme" evidence="3">
    <location>
        <begin position="749"/>
        <end position="887"/>
    </location>
</feature>
<dbReference type="Proteomes" id="UP000477911">
    <property type="component" value="Unassembled WGS sequence"/>
</dbReference>
<gene>
    <name evidence="4" type="ORF">GR170_02905</name>
</gene>
<dbReference type="RefSeq" id="WP_160891446.1">
    <property type="nucleotide sequence ID" value="NZ_WUMU01000003.1"/>
</dbReference>